<feature type="region of interest" description="Disordered" evidence="5">
    <location>
        <begin position="229"/>
        <end position="252"/>
    </location>
</feature>
<evidence type="ECO:0000313" key="7">
    <source>
        <dbReference type="Proteomes" id="UP000095280"/>
    </source>
</evidence>
<dbReference type="PROSITE" id="PS50011">
    <property type="entry name" value="PROTEIN_KINASE_DOM"/>
    <property type="match status" value="1"/>
</dbReference>
<sequence>QGPARRQAKPLPQHPDQKKWGGGSSSSLGSGGSKSRRPRTSPAAAAARRRRFPFFAAQILIWRRGLFAFISRAASGGPHMLKERAKAEHFQVRSNFQHTMQPIRSTIGRKFTGMPEEQHAESTGCARCAAVFSIILKRDKYMTTVPQRGNSSISRWPRSCVFGCWAQASFSVPSNDCCRLGAQLGPPAPIRCVPTRATRHPPPSLQRPRRRKSVWNKAGDPIAAALAGQQPPQFSKQQQPPPPADAGPQQQKAFCKQMAIMFHSNSEQQQSLQQNRNRASKKRGPKKKKLTDAERSGRPCASNREAGRRQLKYEKIADRPGARPGVVHMGREVATARDLAIKQMNLAASSLRKICIINEILHPNIVNYIGAAIWLGEELGCHWTTWPDGSPDACCYRDACMDEGQIGAVCKEVAESVLEFLHENGVIHRDIKRATNAWTALLKLTDFGFCAQLEGGGQRHTMVGTPYWDVPGAGVPQGLRPQGGHLVMIDGEPPYLNENPLRALYLIASNGKPAHQGRVRMLSPTAALEVDVDREPLLASCSAIRLFGWLKPLSSLTPLILAAKDASQQA</sequence>
<comment type="similarity">
    <text evidence="1">Belongs to the protein kinase superfamily. STE Ser/Thr protein kinase family. STE20 subfamily.</text>
</comment>
<dbReference type="SMART" id="SM00220">
    <property type="entry name" value="S_TKc"/>
    <property type="match status" value="1"/>
</dbReference>
<dbReference type="SUPFAM" id="SSF56112">
    <property type="entry name" value="Protein kinase-like (PK-like)"/>
    <property type="match status" value="1"/>
</dbReference>
<dbReference type="Gene3D" id="3.30.200.20">
    <property type="entry name" value="Phosphorylase Kinase, domain 1"/>
    <property type="match status" value="1"/>
</dbReference>
<feature type="compositionally biased region" description="Basic residues" evidence="5">
    <location>
        <begin position="278"/>
        <end position="289"/>
    </location>
</feature>
<evidence type="ECO:0000256" key="3">
    <source>
        <dbReference type="ARBA" id="ARBA00022741"/>
    </source>
</evidence>
<evidence type="ECO:0000313" key="8">
    <source>
        <dbReference type="WBParaSite" id="maker-uti_cns_0006831-snap-gene-0.7-mRNA-1"/>
    </source>
</evidence>
<evidence type="ECO:0000256" key="4">
    <source>
        <dbReference type="ARBA" id="ARBA00022840"/>
    </source>
</evidence>
<dbReference type="AlphaFoldDB" id="A0A1I8HL39"/>
<dbReference type="WBParaSite" id="maker-uti_cns_0006831-snap-gene-0.7-mRNA-1">
    <property type="protein sequence ID" value="maker-uti_cns_0006831-snap-gene-0.7-mRNA-1"/>
    <property type="gene ID" value="maker-uti_cns_0006831-snap-gene-0.7"/>
</dbReference>
<feature type="region of interest" description="Disordered" evidence="5">
    <location>
        <begin position="1"/>
        <end position="46"/>
    </location>
</feature>
<feature type="compositionally biased region" description="Low complexity" evidence="5">
    <location>
        <begin position="265"/>
        <end position="277"/>
    </location>
</feature>
<dbReference type="PANTHER" id="PTHR45832:SF22">
    <property type="entry name" value="SERINE_THREONINE-PROTEIN KINASE SAMKA-RELATED"/>
    <property type="match status" value="1"/>
</dbReference>
<dbReference type="Pfam" id="PF00069">
    <property type="entry name" value="Pkinase"/>
    <property type="match status" value="1"/>
</dbReference>
<protein>
    <recommendedName>
        <fullName evidence="2">non-specific serine/threonine protein kinase</fullName>
        <ecNumber evidence="2">2.7.11.1</ecNumber>
    </recommendedName>
</protein>
<feature type="compositionally biased region" description="Low complexity" evidence="5">
    <location>
        <begin position="229"/>
        <end position="238"/>
    </location>
</feature>
<evidence type="ECO:0000256" key="5">
    <source>
        <dbReference type="SAM" id="MobiDB-lite"/>
    </source>
</evidence>
<feature type="region of interest" description="Disordered" evidence="5">
    <location>
        <begin position="189"/>
        <end position="213"/>
    </location>
</feature>
<dbReference type="InterPro" id="IPR051931">
    <property type="entry name" value="PAK3-like"/>
</dbReference>
<dbReference type="GO" id="GO:0004674">
    <property type="term" value="F:protein serine/threonine kinase activity"/>
    <property type="evidence" value="ECO:0007669"/>
    <property type="project" value="UniProtKB-EC"/>
</dbReference>
<dbReference type="PANTHER" id="PTHR45832">
    <property type="entry name" value="SERINE/THREONINE-PROTEIN KINASE SAMKA-RELATED-RELATED"/>
    <property type="match status" value="1"/>
</dbReference>
<dbReference type="InterPro" id="IPR000719">
    <property type="entry name" value="Prot_kinase_dom"/>
</dbReference>
<evidence type="ECO:0000256" key="2">
    <source>
        <dbReference type="ARBA" id="ARBA00012513"/>
    </source>
</evidence>
<evidence type="ECO:0000256" key="1">
    <source>
        <dbReference type="ARBA" id="ARBA00008874"/>
    </source>
</evidence>
<dbReference type="Proteomes" id="UP000095280">
    <property type="component" value="Unplaced"/>
</dbReference>
<accession>A0A1I8HL39</accession>
<feature type="domain" description="Protein kinase" evidence="6">
    <location>
        <begin position="313"/>
        <end position="570"/>
    </location>
</feature>
<proteinExistence type="inferred from homology"/>
<organism evidence="7 8">
    <name type="scientific">Macrostomum lignano</name>
    <dbReference type="NCBI Taxonomy" id="282301"/>
    <lineage>
        <taxon>Eukaryota</taxon>
        <taxon>Metazoa</taxon>
        <taxon>Spiralia</taxon>
        <taxon>Lophotrochozoa</taxon>
        <taxon>Platyhelminthes</taxon>
        <taxon>Rhabditophora</taxon>
        <taxon>Macrostomorpha</taxon>
        <taxon>Macrostomida</taxon>
        <taxon>Macrostomidae</taxon>
        <taxon>Macrostomum</taxon>
    </lineage>
</organism>
<dbReference type="EC" id="2.7.11.1" evidence="2"/>
<keyword evidence="3" id="KW-0547">Nucleotide-binding</keyword>
<keyword evidence="4" id="KW-0067">ATP-binding</keyword>
<dbReference type="GO" id="GO:0005524">
    <property type="term" value="F:ATP binding"/>
    <property type="evidence" value="ECO:0007669"/>
    <property type="project" value="UniProtKB-KW"/>
</dbReference>
<dbReference type="InterPro" id="IPR011009">
    <property type="entry name" value="Kinase-like_dom_sf"/>
</dbReference>
<feature type="compositionally biased region" description="Gly residues" evidence="5">
    <location>
        <begin position="20"/>
        <end position="32"/>
    </location>
</feature>
<dbReference type="Gene3D" id="1.10.510.10">
    <property type="entry name" value="Transferase(Phosphotransferase) domain 1"/>
    <property type="match status" value="1"/>
</dbReference>
<evidence type="ECO:0000259" key="6">
    <source>
        <dbReference type="PROSITE" id="PS50011"/>
    </source>
</evidence>
<name>A0A1I8HL39_9PLAT</name>
<keyword evidence="7" id="KW-1185">Reference proteome</keyword>
<reference evidence="8" key="1">
    <citation type="submission" date="2016-11" db="UniProtKB">
        <authorList>
            <consortium name="WormBaseParasite"/>
        </authorList>
    </citation>
    <scope>IDENTIFICATION</scope>
</reference>
<feature type="region of interest" description="Disordered" evidence="5">
    <location>
        <begin position="265"/>
        <end position="312"/>
    </location>
</feature>